<dbReference type="Proteomes" id="UP000235145">
    <property type="component" value="Unassembled WGS sequence"/>
</dbReference>
<evidence type="ECO:0000256" key="1">
    <source>
        <dbReference type="ARBA" id="ARBA00004123"/>
    </source>
</evidence>
<evidence type="ECO:0000256" key="4">
    <source>
        <dbReference type="ARBA" id="ARBA00022771"/>
    </source>
</evidence>
<gene>
    <name evidence="12" type="ORF">LSAT_V11C500273750</name>
</gene>
<evidence type="ECO:0000256" key="2">
    <source>
        <dbReference type="ARBA" id="ARBA00022723"/>
    </source>
</evidence>
<keyword evidence="2" id="KW-0479">Metal-binding</keyword>
<feature type="region of interest" description="Disordered" evidence="10">
    <location>
        <begin position="122"/>
        <end position="142"/>
    </location>
</feature>
<evidence type="ECO:0000256" key="3">
    <source>
        <dbReference type="ARBA" id="ARBA00022737"/>
    </source>
</evidence>
<evidence type="ECO:0000256" key="5">
    <source>
        <dbReference type="ARBA" id="ARBA00022833"/>
    </source>
</evidence>
<feature type="domain" description="B box-type" evidence="11">
    <location>
        <begin position="52"/>
        <end position="99"/>
    </location>
</feature>
<protein>
    <recommendedName>
        <fullName evidence="11">B box-type domain-containing protein</fullName>
    </recommendedName>
</protein>
<evidence type="ECO:0000313" key="13">
    <source>
        <dbReference type="Proteomes" id="UP000235145"/>
    </source>
</evidence>
<dbReference type="Gramene" id="rna-gnl|WGS:NBSK|LSAT_5X125200_mrna">
    <property type="protein sequence ID" value="cds-PLY65169.1"/>
    <property type="gene ID" value="gene-LSAT_5X125200"/>
</dbReference>
<comment type="subcellular location">
    <subcellularLocation>
        <location evidence="1">Nucleus</location>
    </subcellularLocation>
</comment>
<evidence type="ECO:0000256" key="6">
    <source>
        <dbReference type="ARBA" id="ARBA00023015"/>
    </source>
</evidence>
<feature type="domain" description="B box-type" evidence="11">
    <location>
        <begin position="1"/>
        <end position="47"/>
    </location>
</feature>
<keyword evidence="5" id="KW-0862">Zinc</keyword>
<keyword evidence="13" id="KW-1185">Reference proteome</keyword>
<dbReference type="InterPro" id="IPR049808">
    <property type="entry name" value="CONSTANS-like_Bbox1"/>
</dbReference>
<reference evidence="12 13" key="1">
    <citation type="journal article" date="2017" name="Nat. Commun.">
        <title>Genome assembly with in vitro proximity ligation data and whole-genome triplication in lettuce.</title>
        <authorList>
            <person name="Reyes-Chin-Wo S."/>
            <person name="Wang Z."/>
            <person name="Yang X."/>
            <person name="Kozik A."/>
            <person name="Arikit S."/>
            <person name="Song C."/>
            <person name="Xia L."/>
            <person name="Froenicke L."/>
            <person name="Lavelle D.O."/>
            <person name="Truco M.J."/>
            <person name="Xia R."/>
            <person name="Zhu S."/>
            <person name="Xu C."/>
            <person name="Xu H."/>
            <person name="Xu X."/>
            <person name="Cox K."/>
            <person name="Korf I."/>
            <person name="Meyers B.C."/>
            <person name="Michelmore R.W."/>
        </authorList>
    </citation>
    <scope>NUCLEOTIDE SEQUENCE [LARGE SCALE GENOMIC DNA]</scope>
    <source>
        <strain evidence="13">cv. Salinas</strain>
        <tissue evidence="12">Seedlings</tissue>
    </source>
</reference>
<comment type="caution">
    <text evidence="12">The sequence shown here is derived from an EMBL/GenBank/DDBJ whole genome shotgun (WGS) entry which is preliminary data.</text>
</comment>
<organism evidence="12 13">
    <name type="scientific">Lactuca sativa</name>
    <name type="common">Garden lettuce</name>
    <dbReference type="NCBI Taxonomy" id="4236"/>
    <lineage>
        <taxon>Eukaryota</taxon>
        <taxon>Viridiplantae</taxon>
        <taxon>Streptophyta</taxon>
        <taxon>Embryophyta</taxon>
        <taxon>Tracheophyta</taxon>
        <taxon>Spermatophyta</taxon>
        <taxon>Magnoliopsida</taxon>
        <taxon>eudicotyledons</taxon>
        <taxon>Gunneridae</taxon>
        <taxon>Pentapetalae</taxon>
        <taxon>asterids</taxon>
        <taxon>campanulids</taxon>
        <taxon>Asterales</taxon>
        <taxon>Asteraceae</taxon>
        <taxon>Cichorioideae</taxon>
        <taxon>Cichorieae</taxon>
        <taxon>Lactucinae</taxon>
        <taxon>Lactuca</taxon>
    </lineage>
</organism>
<evidence type="ECO:0000256" key="9">
    <source>
        <dbReference type="PROSITE-ProRule" id="PRU00024"/>
    </source>
</evidence>
<evidence type="ECO:0000259" key="11">
    <source>
        <dbReference type="PROSITE" id="PS50119"/>
    </source>
</evidence>
<dbReference type="Pfam" id="PF00643">
    <property type="entry name" value="zf-B_box"/>
    <property type="match status" value="2"/>
</dbReference>
<evidence type="ECO:0000256" key="8">
    <source>
        <dbReference type="ARBA" id="ARBA00023242"/>
    </source>
</evidence>
<proteinExistence type="predicted"/>
<dbReference type="PANTHER" id="PTHR31832:SF69">
    <property type="entry name" value="B-BOX-TYPE ZINC FINGER-RELATED"/>
    <property type="match status" value="1"/>
</dbReference>
<dbReference type="PANTHER" id="PTHR31832">
    <property type="entry name" value="B-BOX ZINC FINGER PROTEIN 22"/>
    <property type="match status" value="1"/>
</dbReference>
<keyword evidence="8" id="KW-0539">Nucleus</keyword>
<dbReference type="PROSITE" id="PS50119">
    <property type="entry name" value="ZF_BBOX"/>
    <property type="match status" value="2"/>
</dbReference>
<dbReference type="CDD" id="cd19821">
    <property type="entry name" value="Bbox1_BBX-like"/>
    <property type="match status" value="2"/>
</dbReference>
<evidence type="ECO:0000256" key="7">
    <source>
        <dbReference type="ARBA" id="ARBA00023163"/>
    </source>
</evidence>
<dbReference type="GO" id="GO:0005634">
    <property type="term" value="C:nucleus"/>
    <property type="evidence" value="ECO:0000318"/>
    <property type="project" value="GO_Central"/>
</dbReference>
<evidence type="ECO:0000256" key="10">
    <source>
        <dbReference type="SAM" id="MobiDB-lite"/>
    </source>
</evidence>
<dbReference type="InterPro" id="IPR051979">
    <property type="entry name" value="B-box_zinc_finger"/>
</dbReference>
<dbReference type="GO" id="GO:0009640">
    <property type="term" value="P:photomorphogenesis"/>
    <property type="evidence" value="ECO:0000318"/>
    <property type="project" value="GO_Central"/>
</dbReference>
<name>A0A9R1X7Y0_LACSA</name>
<dbReference type="EMBL" id="NBSK02000005">
    <property type="protein sequence ID" value="KAJ0204220.1"/>
    <property type="molecule type" value="Genomic_DNA"/>
</dbReference>
<dbReference type="InterPro" id="IPR000315">
    <property type="entry name" value="Znf_B-box"/>
</dbReference>
<keyword evidence="4 9" id="KW-0863">Zinc-finger</keyword>
<dbReference type="OrthoDB" id="153872at2759"/>
<accession>A0A9R1X7Y0</accession>
<keyword evidence="6" id="KW-0805">Transcription regulation</keyword>
<dbReference type="Gene3D" id="3.30.160.60">
    <property type="entry name" value="Classic Zinc Finger"/>
    <property type="match status" value="1"/>
</dbReference>
<dbReference type="GO" id="GO:0008270">
    <property type="term" value="F:zinc ion binding"/>
    <property type="evidence" value="ECO:0007669"/>
    <property type="project" value="UniProtKB-KW"/>
</dbReference>
<evidence type="ECO:0000313" key="12">
    <source>
        <dbReference type="EMBL" id="KAJ0204220.1"/>
    </source>
</evidence>
<sequence>MKIQCDMCEKKEAAFYCTADEASLCDGCDRRVHHANKLANKHPRFSLHSSSDQPPRCDICQERKAFLFCKEDRAILCRECDISIHRANEHTKHHNRFLLAGVKLSDSSSFYDNSSDQALCSSNSNGSREADSRINSVVSQTNNSTSVNDYCNGVSHGEGASIEARSMSEYLIETLPGWHGEEFVDPSASNYGFFYEGYDSGTCTLPFMAHDSDNNGDLGNLWPDDLGILVNPSSAMDHQISRSMRVFSNKDQQTFNSSSIKRPRQLW</sequence>
<dbReference type="SMART" id="SM00336">
    <property type="entry name" value="BBOX"/>
    <property type="match status" value="2"/>
</dbReference>
<dbReference type="AlphaFoldDB" id="A0A9R1X7Y0"/>
<dbReference type="GO" id="GO:0006355">
    <property type="term" value="P:regulation of DNA-templated transcription"/>
    <property type="evidence" value="ECO:0000318"/>
    <property type="project" value="GO_Central"/>
</dbReference>
<keyword evidence="7" id="KW-0804">Transcription</keyword>
<keyword evidence="3" id="KW-0677">Repeat</keyword>